<evidence type="ECO:0000256" key="10">
    <source>
        <dbReference type="ARBA" id="ARBA00023004"/>
    </source>
</evidence>
<dbReference type="InterPro" id="IPR007708">
    <property type="entry name" value="DBR1_C"/>
</dbReference>
<comment type="similarity">
    <text evidence="5">Belongs to the lariat debranching enzyme family.</text>
</comment>
<evidence type="ECO:0000313" key="16">
    <source>
        <dbReference type="Proteomes" id="UP001562354"/>
    </source>
</evidence>
<evidence type="ECO:0000256" key="1">
    <source>
        <dbReference type="ARBA" id="ARBA00001936"/>
    </source>
</evidence>
<protein>
    <recommendedName>
        <fullName evidence="14">Lariat debranching enzyme C-terminal domain-containing protein</fullName>
    </recommendedName>
</protein>
<dbReference type="PANTHER" id="PTHR12849:SF0">
    <property type="entry name" value="LARIAT DEBRANCHING ENZYME"/>
    <property type="match status" value="1"/>
</dbReference>
<organism evidence="15 16">
    <name type="scientific">Neodothiora populina</name>
    <dbReference type="NCBI Taxonomy" id="2781224"/>
    <lineage>
        <taxon>Eukaryota</taxon>
        <taxon>Fungi</taxon>
        <taxon>Dikarya</taxon>
        <taxon>Ascomycota</taxon>
        <taxon>Pezizomycotina</taxon>
        <taxon>Dothideomycetes</taxon>
        <taxon>Dothideomycetidae</taxon>
        <taxon>Dothideales</taxon>
        <taxon>Dothioraceae</taxon>
        <taxon>Neodothiora</taxon>
    </lineage>
</organism>
<dbReference type="RefSeq" id="XP_069204702.1">
    <property type="nucleotide sequence ID" value="XM_069341191.1"/>
</dbReference>
<evidence type="ECO:0000256" key="9">
    <source>
        <dbReference type="ARBA" id="ARBA00022833"/>
    </source>
</evidence>
<comment type="cofactor">
    <cofactor evidence="3">
        <name>Fe(2+)</name>
        <dbReference type="ChEBI" id="CHEBI:29033"/>
    </cofactor>
</comment>
<dbReference type="EMBL" id="JBFMKM010000001">
    <property type="protein sequence ID" value="KAL1311853.1"/>
    <property type="molecule type" value="Genomic_DNA"/>
</dbReference>
<evidence type="ECO:0000256" key="11">
    <source>
        <dbReference type="ARBA" id="ARBA00023211"/>
    </source>
</evidence>
<evidence type="ECO:0000256" key="13">
    <source>
        <dbReference type="SAM" id="MobiDB-lite"/>
    </source>
</evidence>
<feature type="domain" description="Lariat debranching enzyme C-terminal" evidence="14">
    <location>
        <begin position="390"/>
        <end position="560"/>
    </location>
</feature>
<sequence length="633" mass="69294">MESQLSEEQGMRIAVEGCGHGTLHAIYASVERSCAVKGWPSVDLLIIGGDFQSVRNAADLNAVSMPAKYRAMHDFHEYYSGARTAPYLTIFVGGNHEASNYLFELYYGGWVAPNIYYMGAANVLRLGPLRIAGLSGIWKGFDYKKSHFERLPYNSDDVKSIYHVREMDVRKLLQIQTQVDIGISHDWPRGVEWKGDYQRLFRQKAHLEEDAKNGQLGSVAAKYVLDRLRPRYWFSAHLHCKYAAVVEHDAPDATNRHAKGRAQSKNEDEVDLDMDENAQRSLKNTDEINLDLDMDDEKVVVQANADEIDLELDDDPAPTSISETTAQVAPGQGLDGVKVTLDEDATTASSQVPQQQESAVPESLRSQLPAAFARPQPRPPRQQAIPQELIPHPPEIKNRRTQFLALDKCLPNRDFLQLLSIAPDSSNATAQQAQQDQPEKESAPSLQRPLKLHYDEEYLSITRAVALAHPLELGSSPSSSFSQPDPPDLKSLISAARTHIQSTVPTYEIPQNFTITAPPYDSSQSLAANVAAAEATGGSREYTNPQTVAFCEMLGIECPFDVSEEGREERRKRGPRADSERGGRGGGRGGRGGRGGGGFGGGNGRGRGGFGGGRGRGGGRGNRGRGGRGRGGY</sequence>
<evidence type="ECO:0000256" key="4">
    <source>
        <dbReference type="ARBA" id="ARBA00004123"/>
    </source>
</evidence>
<gene>
    <name evidence="15" type="ORF">AAFC00_001927</name>
</gene>
<keyword evidence="8" id="KW-0378">Hydrolase</keyword>
<proteinExistence type="inferred from homology"/>
<name>A0ABR3PQL5_9PEZI</name>
<dbReference type="PANTHER" id="PTHR12849">
    <property type="entry name" value="RNA LARIAT DEBRANCHING ENZYME"/>
    <property type="match status" value="1"/>
</dbReference>
<evidence type="ECO:0000256" key="7">
    <source>
        <dbReference type="ARBA" id="ARBA00022723"/>
    </source>
</evidence>
<dbReference type="InterPro" id="IPR004843">
    <property type="entry name" value="Calcineurin-like_PHP"/>
</dbReference>
<keyword evidence="16" id="KW-1185">Reference proteome</keyword>
<evidence type="ECO:0000256" key="12">
    <source>
        <dbReference type="ARBA" id="ARBA00023242"/>
    </source>
</evidence>
<feature type="region of interest" description="Disordered" evidence="13">
    <location>
        <begin position="372"/>
        <end position="395"/>
    </location>
</feature>
<dbReference type="CDD" id="cd00844">
    <property type="entry name" value="MPP_Dbr1_N"/>
    <property type="match status" value="1"/>
</dbReference>
<keyword evidence="9" id="KW-0862">Zinc</keyword>
<dbReference type="SUPFAM" id="SSF56300">
    <property type="entry name" value="Metallo-dependent phosphatases"/>
    <property type="match status" value="1"/>
</dbReference>
<feature type="compositionally biased region" description="Polar residues" evidence="13">
    <location>
        <begin position="426"/>
        <end position="436"/>
    </location>
</feature>
<evidence type="ECO:0000313" key="15">
    <source>
        <dbReference type="EMBL" id="KAL1311853.1"/>
    </source>
</evidence>
<dbReference type="SMART" id="SM01124">
    <property type="entry name" value="DBR1"/>
    <property type="match status" value="1"/>
</dbReference>
<feature type="compositionally biased region" description="Gly residues" evidence="13">
    <location>
        <begin position="584"/>
        <end position="621"/>
    </location>
</feature>
<keyword evidence="12" id="KW-0539">Nucleus</keyword>
<keyword evidence="10" id="KW-0408">Iron</keyword>
<feature type="compositionally biased region" description="Low complexity" evidence="13">
    <location>
        <begin position="372"/>
        <end position="387"/>
    </location>
</feature>
<dbReference type="InterPro" id="IPR029052">
    <property type="entry name" value="Metallo-depent_PP-like"/>
</dbReference>
<evidence type="ECO:0000256" key="3">
    <source>
        <dbReference type="ARBA" id="ARBA00001954"/>
    </source>
</evidence>
<feature type="compositionally biased region" description="Basic residues" evidence="13">
    <location>
        <begin position="622"/>
        <end position="633"/>
    </location>
</feature>
<evidence type="ECO:0000256" key="5">
    <source>
        <dbReference type="ARBA" id="ARBA00006045"/>
    </source>
</evidence>
<dbReference type="Pfam" id="PF05011">
    <property type="entry name" value="DBR1"/>
    <property type="match status" value="1"/>
</dbReference>
<evidence type="ECO:0000256" key="2">
    <source>
        <dbReference type="ARBA" id="ARBA00001947"/>
    </source>
</evidence>
<dbReference type="GeneID" id="95975630"/>
<feature type="region of interest" description="Disordered" evidence="13">
    <location>
        <begin position="253"/>
        <end position="274"/>
    </location>
</feature>
<accession>A0ABR3PQL5</accession>
<feature type="region of interest" description="Disordered" evidence="13">
    <location>
        <begin position="426"/>
        <end position="448"/>
    </location>
</feature>
<feature type="compositionally biased region" description="Basic and acidic residues" evidence="13">
    <location>
        <begin position="564"/>
        <end position="583"/>
    </location>
</feature>
<feature type="region of interest" description="Disordered" evidence="13">
    <location>
        <begin position="345"/>
        <end position="364"/>
    </location>
</feature>
<keyword evidence="11" id="KW-0464">Manganese</keyword>
<reference evidence="15 16" key="1">
    <citation type="submission" date="2024-07" db="EMBL/GenBank/DDBJ databases">
        <title>Draft sequence of the Neodothiora populina.</title>
        <authorList>
            <person name="Drown D.D."/>
            <person name="Schuette U.S."/>
            <person name="Buechlein A.B."/>
            <person name="Rusch D.R."/>
            <person name="Winton L.W."/>
            <person name="Adams G.A."/>
        </authorList>
    </citation>
    <scope>NUCLEOTIDE SEQUENCE [LARGE SCALE GENOMIC DNA]</scope>
    <source>
        <strain evidence="15 16">CPC 39397</strain>
    </source>
</reference>
<evidence type="ECO:0000256" key="6">
    <source>
        <dbReference type="ARBA" id="ARBA00022664"/>
    </source>
</evidence>
<dbReference type="Proteomes" id="UP001562354">
    <property type="component" value="Unassembled WGS sequence"/>
</dbReference>
<dbReference type="Pfam" id="PF00149">
    <property type="entry name" value="Metallophos"/>
    <property type="match status" value="1"/>
</dbReference>
<keyword evidence="6" id="KW-0507">mRNA processing</keyword>
<feature type="compositionally biased region" description="Polar residues" evidence="13">
    <location>
        <begin position="346"/>
        <end position="358"/>
    </location>
</feature>
<feature type="region of interest" description="Disordered" evidence="13">
    <location>
        <begin position="563"/>
        <end position="633"/>
    </location>
</feature>
<comment type="subcellular location">
    <subcellularLocation>
        <location evidence="4">Nucleus</location>
    </subcellularLocation>
</comment>
<comment type="cofactor">
    <cofactor evidence="1">
        <name>Mn(2+)</name>
        <dbReference type="ChEBI" id="CHEBI:29035"/>
    </cofactor>
</comment>
<comment type="caution">
    <text evidence="15">The sequence shown here is derived from an EMBL/GenBank/DDBJ whole genome shotgun (WGS) entry which is preliminary data.</text>
</comment>
<keyword evidence="7" id="KW-0479">Metal-binding</keyword>
<dbReference type="InterPro" id="IPR041816">
    <property type="entry name" value="Dbr1_N"/>
</dbReference>
<evidence type="ECO:0000256" key="8">
    <source>
        <dbReference type="ARBA" id="ARBA00022801"/>
    </source>
</evidence>
<evidence type="ECO:0000259" key="14">
    <source>
        <dbReference type="SMART" id="SM01124"/>
    </source>
</evidence>
<comment type="cofactor">
    <cofactor evidence="2">
        <name>Zn(2+)</name>
        <dbReference type="ChEBI" id="CHEBI:29105"/>
    </cofactor>
</comment>